<name>A0AAE0J8E0_9PEZI</name>
<dbReference type="RefSeq" id="XP_062678327.1">
    <property type="nucleotide sequence ID" value="XM_062827278.1"/>
</dbReference>
<gene>
    <name evidence="1" type="ORF">B0H65DRAFT_474984</name>
</gene>
<dbReference type="AlphaFoldDB" id="A0AAE0J8E0"/>
<reference evidence="1" key="2">
    <citation type="submission" date="2023-06" db="EMBL/GenBank/DDBJ databases">
        <authorList>
            <consortium name="Lawrence Berkeley National Laboratory"/>
            <person name="Haridas S."/>
            <person name="Hensen N."/>
            <person name="Bonometti L."/>
            <person name="Westerberg I."/>
            <person name="Brannstrom I.O."/>
            <person name="Guillou S."/>
            <person name="Cros-Aarteil S."/>
            <person name="Calhoun S."/>
            <person name="Kuo A."/>
            <person name="Mondo S."/>
            <person name="Pangilinan J."/>
            <person name="Riley R."/>
            <person name="Labutti K."/>
            <person name="Andreopoulos B."/>
            <person name="Lipzen A."/>
            <person name="Chen C."/>
            <person name="Yanf M."/>
            <person name="Daum C."/>
            <person name="Ng V."/>
            <person name="Clum A."/>
            <person name="Steindorff A."/>
            <person name="Ohm R."/>
            <person name="Martin F."/>
            <person name="Silar P."/>
            <person name="Natvig D."/>
            <person name="Lalanne C."/>
            <person name="Gautier V."/>
            <person name="Ament-Velasquez S.L."/>
            <person name="Kruys A."/>
            <person name="Hutchinson M.I."/>
            <person name="Powell A.J."/>
            <person name="Barry K."/>
            <person name="Miller A.N."/>
            <person name="Grigoriev I.V."/>
            <person name="Debuchy R."/>
            <person name="Gladieux P."/>
            <person name="Thoren M.H."/>
            <person name="Johannesson H."/>
        </authorList>
    </citation>
    <scope>NUCLEOTIDE SEQUENCE</scope>
    <source>
        <strain evidence="1">CBS 560.94</strain>
    </source>
</reference>
<proteinExistence type="predicted"/>
<evidence type="ECO:0000313" key="2">
    <source>
        <dbReference type="Proteomes" id="UP001278500"/>
    </source>
</evidence>
<reference evidence="1" key="1">
    <citation type="journal article" date="2023" name="Mol. Phylogenet. Evol.">
        <title>Genome-scale phylogeny and comparative genomics of the fungal order Sordariales.</title>
        <authorList>
            <person name="Hensen N."/>
            <person name="Bonometti L."/>
            <person name="Westerberg I."/>
            <person name="Brannstrom I.O."/>
            <person name="Guillou S."/>
            <person name="Cros-Aarteil S."/>
            <person name="Calhoun S."/>
            <person name="Haridas S."/>
            <person name="Kuo A."/>
            <person name="Mondo S."/>
            <person name="Pangilinan J."/>
            <person name="Riley R."/>
            <person name="LaButti K."/>
            <person name="Andreopoulos B."/>
            <person name="Lipzen A."/>
            <person name="Chen C."/>
            <person name="Yan M."/>
            <person name="Daum C."/>
            <person name="Ng V."/>
            <person name="Clum A."/>
            <person name="Steindorff A."/>
            <person name="Ohm R.A."/>
            <person name="Martin F."/>
            <person name="Silar P."/>
            <person name="Natvig D.O."/>
            <person name="Lalanne C."/>
            <person name="Gautier V."/>
            <person name="Ament-Velasquez S.L."/>
            <person name="Kruys A."/>
            <person name="Hutchinson M.I."/>
            <person name="Powell A.J."/>
            <person name="Barry K."/>
            <person name="Miller A.N."/>
            <person name="Grigoriev I.V."/>
            <person name="Debuchy R."/>
            <person name="Gladieux P."/>
            <person name="Hiltunen Thoren M."/>
            <person name="Johannesson H."/>
        </authorList>
    </citation>
    <scope>NUCLEOTIDE SEQUENCE</scope>
    <source>
        <strain evidence="1">CBS 560.94</strain>
    </source>
</reference>
<evidence type="ECO:0000313" key="1">
    <source>
        <dbReference type="EMBL" id="KAK3338967.1"/>
    </source>
</evidence>
<keyword evidence="2" id="KW-1185">Reference proteome</keyword>
<dbReference type="EMBL" id="JAUEPP010000007">
    <property type="protein sequence ID" value="KAK3338967.1"/>
    <property type="molecule type" value="Genomic_DNA"/>
</dbReference>
<protein>
    <submittedName>
        <fullName evidence="1">Uncharacterized protein</fullName>
    </submittedName>
</protein>
<sequence>MSAAIASGQEKGTRPSHTLTRAQTVIYMSGLSGPYIGGYKTPGNKKDTKPAFILGSNLGSDVGITLVTSYPTGKSA</sequence>
<dbReference type="Proteomes" id="UP001278500">
    <property type="component" value="Unassembled WGS sequence"/>
</dbReference>
<accession>A0AAE0J8E0</accession>
<comment type="caution">
    <text evidence="1">The sequence shown here is derived from an EMBL/GenBank/DDBJ whole genome shotgun (WGS) entry which is preliminary data.</text>
</comment>
<dbReference type="GeneID" id="87864432"/>
<organism evidence="1 2">
    <name type="scientific">Neurospora tetraspora</name>
    <dbReference type="NCBI Taxonomy" id="94610"/>
    <lineage>
        <taxon>Eukaryota</taxon>
        <taxon>Fungi</taxon>
        <taxon>Dikarya</taxon>
        <taxon>Ascomycota</taxon>
        <taxon>Pezizomycotina</taxon>
        <taxon>Sordariomycetes</taxon>
        <taxon>Sordariomycetidae</taxon>
        <taxon>Sordariales</taxon>
        <taxon>Sordariaceae</taxon>
        <taxon>Neurospora</taxon>
    </lineage>
</organism>